<feature type="transmembrane region" description="Helical" evidence="1">
    <location>
        <begin position="55"/>
        <end position="76"/>
    </location>
</feature>
<keyword evidence="1" id="KW-0812">Transmembrane</keyword>
<evidence type="ECO:0000256" key="1">
    <source>
        <dbReference type="SAM" id="Phobius"/>
    </source>
</evidence>
<name>A0ABQ1SAM4_9SPHN</name>
<dbReference type="RefSeq" id="WP_188644867.1">
    <property type="nucleotide sequence ID" value="NZ_BMKL01000001.1"/>
</dbReference>
<keyword evidence="3" id="KW-1185">Reference proteome</keyword>
<comment type="caution">
    <text evidence="2">The sequence shown here is derived from an EMBL/GenBank/DDBJ whole genome shotgun (WGS) entry which is preliminary data.</text>
</comment>
<protein>
    <submittedName>
        <fullName evidence="2">Uncharacterized protein</fullName>
    </submittedName>
</protein>
<evidence type="ECO:0000313" key="3">
    <source>
        <dbReference type="Proteomes" id="UP000619041"/>
    </source>
</evidence>
<keyword evidence="1" id="KW-0472">Membrane</keyword>
<dbReference type="Proteomes" id="UP000619041">
    <property type="component" value="Unassembled WGS sequence"/>
</dbReference>
<reference evidence="3" key="1">
    <citation type="journal article" date="2019" name="Int. J. Syst. Evol. Microbiol.">
        <title>The Global Catalogue of Microorganisms (GCM) 10K type strain sequencing project: providing services to taxonomists for standard genome sequencing and annotation.</title>
        <authorList>
            <consortium name="The Broad Institute Genomics Platform"/>
            <consortium name="The Broad Institute Genome Sequencing Center for Infectious Disease"/>
            <person name="Wu L."/>
            <person name="Ma J."/>
        </authorList>
    </citation>
    <scope>NUCLEOTIDE SEQUENCE [LARGE SCALE GENOMIC DNA]</scope>
    <source>
        <strain evidence="3">CGMCC 1.15959</strain>
    </source>
</reference>
<accession>A0ABQ1SAM4</accession>
<proteinExistence type="predicted"/>
<evidence type="ECO:0000313" key="2">
    <source>
        <dbReference type="EMBL" id="GGD98941.1"/>
    </source>
</evidence>
<dbReference type="EMBL" id="BMKL01000001">
    <property type="protein sequence ID" value="GGD98941.1"/>
    <property type="molecule type" value="Genomic_DNA"/>
</dbReference>
<organism evidence="2 3">
    <name type="scientific">Tsuneonella deserti</name>
    <dbReference type="NCBI Taxonomy" id="2035528"/>
    <lineage>
        <taxon>Bacteria</taxon>
        <taxon>Pseudomonadati</taxon>
        <taxon>Pseudomonadota</taxon>
        <taxon>Alphaproteobacteria</taxon>
        <taxon>Sphingomonadales</taxon>
        <taxon>Erythrobacteraceae</taxon>
        <taxon>Tsuneonella</taxon>
    </lineage>
</organism>
<sequence length="84" mass="9430">MASRPPVHRGPADDRLARNRWAVMQFTRFAGFALVILGILLVRGIVHLDEGADRYMGYAFIVIGLVDGFVVPQVLARKWRSPPQ</sequence>
<gene>
    <name evidence="2" type="ORF">GCM10011515_18470</name>
</gene>
<feature type="transmembrane region" description="Helical" evidence="1">
    <location>
        <begin position="21"/>
        <end position="43"/>
    </location>
</feature>
<keyword evidence="1" id="KW-1133">Transmembrane helix</keyword>